<reference evidence="2 3" key="1">
    <citation type="submission" date="2019-05" db="EMBL/GenBank/DDBJ databases">
        <authorList>
            <consortium name="Pathogen Informatics"/>
        </authorList>
    </citation>
    <scope>NUCLEOTIDE SEQUENCE [LARGE SCALE GENOMIC DNA]</scope>
    <source>
        <strain evidence="2 3">NCTC7982</strain>
    </source>
</reference>
<evidence type="ECO:0000313" key="3">
    <source>
        <dbReference type="Proteomes" id="UP000373301"/>
    </source>
</evidence>
<dbReference type="RefSeq" id="WP_143935004.1">
    <property type="nucleotide sequence ID" value="NZ_CABEIM010000003.1"/>
</dbReference>
<dbReference type="SUPFAM" id="SSF51735">
    <property type="entry name" value="NAD(P)-binding Rossmann-fold domains"/>
    <property type="match status" value="1"/>
</dbReference>
<dbReference type="Gene3D" id="3.40.50.720">
    <property type="entry name" value="NAD(P)-binding Rossmann-like Domain"/>
    <property type="match status" value="1"/>
</dbReference>
<dbReference type="PANTHER" id="PTHR47129">
    <property type="entry name" value="QUINONE OXIDOREDUCTASE 2"/>
    <property type="match status" value="1"/>
</dbReference>
<dbReference type="CDD" id="cd05269">
    <property type="entry name" value="TMR_SDR_a"/>
    <property type="match status" value="1"/>
</dbReference>
<dbReference type="InterPro" id="IPR016040">
    <property type="entry name" value="NAD(P)-bd_dom"/>
</dbReference>
<feature type="domain" description="NAD(P)-binding" evidence="1">
    <location>
        <begin position="8"/>
        <end position="181"/>
    </location>
</feature>
<evidence type="ECO:0000259" key="1">
    <source>
        <dbReference type="Pfam" id="PF13460"/>
    </source>
</evidence>
<dbReference type="Gene3D" id="3.90.25.10">
    <property type="entry name" value="UDP-galactose 4-epimerase, domain 1"/>
    <property type="match status" value="1"/>
</dbReference>
<name>A0A9X9SJH8_STRDY</name>
<dbReference type="PANTHER" id="PTHR47129:SF1">
    <property type="entry name" value="NMRA-LIKE DOMAIN-CONTAINING PROTEIN"/>
    <property type="match status" value="1"/>
</dbReference>
<accession>A0A9X9SJH8</accession>
<proteinExistence type="predicted"/>
<dbReference type="Proteomes" id="UP000373301">
    <property type="component" value="Unassembled WGS sequence"/>
</dbReference>
<dbReference type="InterPro" id="IPR052718">
    <property type="entry name" value="NmrA-type_oxidoreductase"/>
</dbReference>
<dbReference type="EMBL" id="CABEIM010000003">
    <property type="protein sequence ID" value="VTS87298.1"/>
    <property type="molecule type" value="Genomic_DNA"/>
</dbReference>
<organism evidence="2 3">
    <name type="scientific">Streptococcus dysgalactiae</name>
    <dbReference type="NCBI Taxonomy" id="1334"/>
    <lineage>
        <taxon>Bacteria</taxon>
        <taxon>Bacillati</taxon>
        <taxon>Bacillota</taxon>
        <taxon>Bacilli</taxon>
        <taxon>Lactobacillales</taxon>
        <taxon>Streptococcaceae</taxon>
        <taxon>Streptococcus</taxon>
    </lineage>
</organism>
<dbReference type="EC" id="1.7.-.-" evidence="2"/>
<comment type="caution">
    <text evidence="2">The sequence shown here is derived from an EMBL/GenBank/DDBJ whole genome shotgun (WGS) entry which is preliminary data.</text>
</comment>
<evidence type="ECO:0000313" key="2">
    <source>
        <dbReference type="EMBL" id="VTS87298.1"/>
    </source>
</evidence>
<dbReference type="InterPro" id="IPR036291">
    <property type="entry name" value="NAD(P)-bd_dom_sf"/>
</dbReference>
<dbReference type="Pfam" id="PF13460">
    <property type="entry name" value="NAD_binding_10"/>
    <property type="match status" value="1"/>
</dbReference>
<protein>
    <submittedName>
        <fullName evidence="2">NAD(P)H azoreductase</fullName>
        <ecNumber evidence="2">1.6.5.2</ecNumber>
        <ecNumber evidence="2">1.7.-.-</ecNumber>
    </submittedName>
</protein>
<keyword evidence="2" id="KW-0560">Oxidoreductase</keyword>
<dbReference type="EC" id="1.6.5.2" evidence="2"/>
<gene>
    <name evidence="2" type="primary">azoB</name>
    <name evidence="2" type="ORF">NCTC7982_02154</name>
</gene>
<dbReference type="AlphaFoldDB" id="A0A9X9SJH8"/>
<sequence length="280" mass="31018">MTTLAITGVTGHLGQAVAQALAKEGVSFRQLARRPHRVAPLPNTTIHQANYDYSLETQKALRGVDVLVMVSAHESLNRLEEHKAFIDAAKMSGVRHIIYTSFYQASPNSTFTLARDHAATEAYIKENGLTYTFLRDNFYLDFWVDLGLRNGELRGPAAEGKVSAVVRSDVAEVIATISQNPQNWENQTLDLTGPENLSLSVIAQKLSHWSQKRIPYSSETIPEAYASRQSWPAQDWEYDAWVSTYIAIAAGEQSGISPAIETVLGRPAKSLDQFLTENHS</sequence>
<dbReference type="GO" id="GO:0003955">
    <property type="term" value="F:NAD(P)H dehydrogenase (quinone) activity"/>
    <property type="evidence" value="ECO:0007669"/>
    <property type="project" value="UniProtKB-EC"/>
</dbReference>